<sequence>MLDTIKKSFRATSGLDAAGEKLINVATADRAVLTDGVNVEYFFQENTIQEYKPDRAYIKGFAVIHNNKIWVSQVDIAEPAGPFTEGKWSPIRVDPKWVLIQGGTRPLRSGEYLTVDSALNTPIAFTLPTDAIDGDTIVIRDVGGRVGYNSVTVAASSQSIRHKGVSVRDFQMTVPYSEMVLVYNNRLWNLFVQAPEEYVSTATTATPFDAQSGQSILRQYLQLSPITIRLPKYANHGDIIQFTGMDHPNVPYYHCIINTFDTNTSVYSPGQKTLEVKYALNGYFIFNSETQTWGLYDGNVADRLRTVSADTNLFPGETVSVVGQDNTTVQTIKLTLPTNVQPGDQITVALNYMRKGQTVKIAAGGTDKILTTQNMMQFPKRSSYPPNGNWLNTLELEFNGSTSYPPIITFAYIPMGPISQWMVVENVPQLERVDPTTNATRGRLGVIALATQLQADLDKEQISDTLNALAREVAITPETLAARVALETRRGIARIATTPEVNQASTATYLDDVIVTPKKLNERVATEDMRGLAEIVSEPEMKDNSNDTHIVTPKKLDSRRATEGLTGVAFVVTKAGAPATIRTGKGTGLFDTEDHGKIVTPLVLGEFKATPNQIGAGFIALESEVIAGTADPVQGPLFVTPAMLHKKTATESRIGLAEIATQAETDAGADDLRFVTPKKLAGRIAKENQTGVSRIATQPEFDAGVLDNVISTPLKIKTYFSGNRLSTQAVSGLTGAGTVWDHYTLDILEATENQRGTLLVATQAITDQGVSDNTIITPKKLQAKKATTTAEGIVRIANAAETNAGVSAITAVCPVNLKNAIQVEKTWEAQTTVRGTVKMTEGALTFVGNDTAGSTQDLELYQKTGYAISPYELNKTLSNFMPLKAKAVDSDKLDGLDSTQFVRRDIDQTVNGSLTLTKHTQFNSSADITGLVTIGRGAGAGTDVDYPNLIIKQGNRNTKFVVSSYDTITEAIFKFGYSSALDNVVTKPIYEIDGPTGVFTFKDAVVADKTVLVKGGVVTNGTVNTTSTGYFIDGNAAITKVGTTELTVGTTGRKLNLTSNDAGNIIAGDASSSYKVLTEKNMNTILNPIYVNKTGDSMSGRLDVSAPVAAKFTGVTQANINQNPTAASIGMWSVEITSPLIYNQLNGYLVPVYENHPDTGLPYVARYDEFKSSGTLSQFGTDLKTTYQIWQPRPTVTTDLHTANTMWIRQFNVAKNAWDGFGRMYSSNLPPTAADIGAISNDGSALNNLRIRDWIQIGNLRIYPDVASRSVKFDWID</sequence>
<evidence type="ECO:0000313" key="3">
    <source>
        <dbReference type="Proteomes" id="UP000000330"/>
    </source>
</evidence>
<dbReference type="GeneID" id="10323232"/>
<feature type="domain" description="Long-tail fiber proximal subunit" evidence="1">
    <location>
        <begin position="1124"/>
        <end position="1225"/>
    </location>
</feature>
<dbReference type="KEGG" id="vg:10323232"/>
<dbReference type="EMBL" id="HM114315">
    <property type="protein sequence ID" value="ADJ19560.1"/>
    <property type="molecule type" value="Genomic_DNA"/>
</dbReference>
<accession>D9I6H9</accession>
<keyword evidence="3" id="KW-1185">Reference proteome</keyword>
<dbReference type="Proteomes" id="UP000000330">
    <property type="component" value="Segment"/>
</dbReference>
<dbReference type="Pfam" id="PF21560">
    <property type="entry name" value="Gp34_2nd"/>
    <property type="match status" value="1"/>
</dbReference>
<proteinExistence type="predicted"/>
<dbReference type="InterPro" id="IPR048391">
    <property type="entry name" value="Gp34_dom"/>
</dbReference>
<organism evidence="2 3">
    <name type="scientific">Acinetobacter phage 133</name>
    <dbReference type="NCBI Taxonomy" id="2919552"/>
    <lineage>
        <taxon>Viruses</taxon>
        <taxon>Duplodnaviria</taxon>
        <taxon>Heunggongvirae</taxon>
        <taxon>Uroviricota</taxon>
        <taxon>Caudoviricetes</taxon>
        <taxon>Pantevenvirales</taxon>
        <taxon>Straboviridae</taxon>
        <taxon>Tevenvirinae</taxon>
        <taxon>Centumtrigintavirus</taxon>
        <taxon>Centumtrigintavirus cv133</taxon>
        <taxon>Acinetobacter virus 133</taxon>
    </lineage>
</organism>
<protein>
    <submittedName>
        <fullName evidence="2">Gp34 proximal tail fiber subunit</fullName>
    </submittedName>
</protein>
<name>D9I6H9_9CAUD</name>
<gene>
    <name evidence="2" type="primary">34</name>
    <name evidence="2" type="ORF">Acj133p245</name>
</gene>
<dbReference type="RefSeq" id="YP_004300826.1">
    <property type="nucleotide sequence ID" value="NC_015250.1"/>
</dbReference>
<evidence type="ECO:0000259" key="1">
    <source>
        <dbReference type="Pfam" id="PF21560"/>
    </source>
</evidence>
<evidence type="ECO:0000313" key="2">
    <source>
        <dbReference type="EMBL" id="ADJ19560.1"/>
    </source>
</evidence>
<reference evidence="2 3" key="1">
    <citation type="journal article" date="2010" name="Virol. J.">
        <title>Genomes of the T4-related bacteriophages as windows on microbial genome evolution.</title>
        <authorList>
            <person name="Petrov V.M."/>
            <person name="Ratnayaka S."/>
            <person name="Nolan J.M."/>
            <person name="Miller E.S."/>
            <person name="Karam J.D."/>
        </authorList>
    </citation>
    <scope>NUCLEOTIDE SEQUENCE [LARGE SCALE GENOMIC DNA]</scope>
    <source>
        <strain evidence="2">Acj133</strain>
    </source>
</reference>